<evidence type="ECO:0000259" key="8">
    <source>
        <dbReference type="Pfam" id="PF22062"/>
    </source>
</evidence>
<dbReference type="GO" id="GO:0006270">
    <property type="term" value="P:DNA replication initiation"/>
    <property type="evidence" value="ECO:0007669"/>
    <property type="project" value="TreeGrafter"/>
</dbReference>
<dbReference type="Gene3D" id="3.60.21.60">
    <property type="match status" value="2"/>
</dbReference>
<evidence type="ECO:0000313" key="9">
    <source>
        <dbReference type="EMBL" id="THH15359.1"/>
    </source>
</evidence>
<organism evidence="9 10">
    <name type="scientific">Bondarzewia mesenterica</name>
    <dbReference type="NCBI Taxonomy" id="1095465"/>
    <lineage>
        <taxon>Eukaryota</taxon>
        <taxon>Fungi</taxon>
        <taxon>Dikarya</taxon>
        <taxon>Basidiomycota</taxon>
        <taxon>Agaricomycotina</taxon>
        <taxon>Agaricomycetes</taxon>
        <taxon>Russulales</taxon>
        <taxon>Bondarzewiaceae</taxon>
        <taxon>Bondarzewia</taxon>
    </lineage>
</organism>
<feature type="domain" description="DNA polymerase alpha subunit B OB" evidence="8">
    <location>
        <begin position="171"/>
        <end position="291"/>
    </location>
</feature>
<evidence type="ECO:0000256" key="6">
    <source>
        <dbReference type="PIRNR" id="PIRNR018300"/>
    </source>
</evidence>
<name>A0A4S4LSJ0_9AGAM</name>
<evidence type="ECO:0000256" key="1">
    <source>
        <dbReference type="ARBA" id="ARBA00004123"/>
    </source>
</evidence>
<dbReference type="InterPro" id="IPR054300">
    <property type="entry name" value="OB_DPOA2"/>
</dbReference>
<evidence type="ECO:0000256" key="5">
    <source>
        <dbReference type="ARBA" id="ARBA00023242"/>
    </source>
</evidence>
<keyword evidence="4 6" id="KW-0235">DNA replication</keyword>
<evidence type="ECO:0000256" key="2">
    <source>
        <dbReference type="ARBA" id="ARBA00007299"/>
    </source>
</evidence>
<evidence type="ECO:0000256" key="3">
    <source>
        <dbReference type="ARBA" id="ARBA00018596"/>
    </source>
</evidence>
<sequence>MQPASNITNLTEELASAFSTTPGSDDAFLQQCAGLCKTFNISPIDLYYKWESLVISNSAAGARIINKDTVHAIRSLLQSELTKAAKASSKRPDLNRAVRGRGAGILGLAPRRNAGFPEIGLVKPALGDRFASSSDNRRAGPSKVSFQYQDDEVSKGKHSYRYMYEKISERSEVLDDRIDDFGELVKEHYGISELGDPSASTDDEIFIVGRITLDSESSSSGAVKLNEASLCLESSRMMGSGVRVPLKFGPHVKVRSGLKGMSGFGLFPGAIVALKGKNGGGGWFLASEILTLPPLKPSHANPSVLKPDSRDTSFSMVIASGPYTPDADLRYQPWLTFLQSIKSQKPTLVLLIGPFIDSNHPQLKSGDIDETPVDMFFTRFTENLRDFLDVSPDSLVLLIPSVRDIISQHVVYPQSELGAEFSKDPRILLLPNPCQFSVNGINFAVSSVDVLFHLRKEELVKRVEEVDTIATGSEDNGTDTMANTCRHLLQQRSFYPIFPVPVDLSHEVNLDVSHSKSLDLCPDDSAGYAPDVLIVPSRLKHFSKVVDDTVAINPSFLTKGVSATLKFDGHGAGPTKSRITVNVGRAAE</sequence>
<dbReference type="GO" id="GO:0005658">
    <property type="term" value="C:alpha DNA polymerase:primase complex"/>
    <property type="evidence" value="ECO:0007669"/>
    <property type="project" value="TreeGrafter"/>
</dbReference>
<dbReference type="Pfam" id="PF22062">
    <property type="entry name" value="OB_DPOA2"/>
    <property type="match status" value="1"/>
</dbReference>
<protein>
    <recommendedName>
        <fullName evidence="3 6">DNA polymerase alpha subunit B</fullName>
    </recommendedName>
</protein>
<dbReference type="InterPro" id="IPR007185">
    <property type="entry name" value="DNA_pol_a/d/e_bsu"/>
</dbReference>
<dbReference type="PANTHER" id="PTHR23061:SF12">
    <property type="entry name" value="DNA POLYMERASE ALPHA SUBUNIT B"/>
    <property type="match status" value="1"/>
</dbReference>
<keyword evidence="5 6" id="KW-0539">Nucleus</keyword>
<dbReference type="PANTHER" id="PTHR23061">
    <property type="entry name" value="DNA POLYMERASE 2 ALPHA 70 KDA SUBUNIT"/>
    <property type="match status" value="1"/>
</dbReference>
<feature type="domain" description="DNA polymerase alpha/delta/epsilon subunit B" evidence="7">
    <location>
        <begin position="317"/>
        <end position="544"/>
    </location>
</feature>
<comment type="function">
    <text evidence="6">Accessory subunit of the DNA polymerase alpha complex (also known as the alpha DNA polymerase-primase complex) which plays an essential role in the initiation of DNA synthesis.</text>
</comment>
<dbReference type="PIRSF" id="PIRSF018300">
    <property type="entry name" value="DNA_pol_alph_2"/>
    <property type="match status" value="1"/>
</dbReference>
<accession>A0A4S4LSJ0</accession>
<proteinExistence type="inferred from homology"/>
<evidence type="ECO:0000313" key="10">
    <source>
        <dbReference type="Proteomes" id="UP000310158"/>
    </source>
</evidence>
<dbReference type="AlphaFoldDB" id="A0A4S4LSJ0"/>
<dbReference type="GO" id="GO:0003677">
    <property type="term" value="F:DNA binding"/>
    <property type="evidence" value="ECO:0007669"/>
    <property type="project" value="InterPro"/>
</dbReference>
<evidence type="ECO:0000256" key="4">
    <source>
        <dbReference type="ARBA" id="ARBA00022705"/>
    </source>
</evidence>
<dbReference type="InterPro" id="IPR016722">
    <property type="entry name" value="DNA_pol_alpha_bsu"/>
</dbReference>
<dbReference type="EMBL" id="SGPL01000214">
    <property type="protein sequence ID" value="THH15359.1"/>
    <property type="molecule type" value="Genomic_DNA"/>
</dbReference>
<keyword evidence="10" id="KW-1185">Reference proteome</keyword>
<dbReference type="Proteomes" id="UP000310158">
    <property type="component" value="Unassembled WGS sequence"/>
</dbReference>
<comment type="similarity">
    <text evidence="2 6">Belongs to the DNA polymerase alpha subunit B family.</text>
</comment>
<gene>
    <name evidence="9" type="ORF">EW146_g5105</name>
</gene>
<reference evidence="9 10" key="1">
    <citation type="submission" date="2019-02" db="EMBL/GenBank/DDBJ databases">
        <title>Genome sequencing of the rare red list fungi Bondarzewia mesenterica.</title>
        <authorList>
            <person name="Buettner E."/>
            <person name="Kellner H."/>
        </authorList>
    </citation>
    <scope>NUCLEOTIDE SEQUENCE [LARGE SCALE GENOMIC DNA]</scope>
    <source>
        <strain evidence="9 10">DSM 108281</strain>
    </source>
</reference>
<comment type="caution">
    <text evidence="9">The sequence shown here is derived from an EMBL/GenBank/DDBJ whole genome shotgun (WGS) entry which is preliminary data.</text>
</comment>
<comment type="subcellular location">
    <subcellularLocation>
        <location evidence="1 6">Nucleus</location>
    </subcellularLocation>
</comment>
<dbReference type="OrthoDB" id="336885at2759"/>
<dbReference type="Pfam" id="PF04042">
    <property type="entry name" value="DNA_pol_E_B"/>
    <property type="match status" value="1"/>
</dbReference>
<evidence type="ECO:0000259" key="7">
    <source>
        <dbReference type="Pfam" id="PF04042"/>
    </source>
</evidence>